<evidence type="ECO:0000259" key="8">
    <source>
        <dbReference type="Pfam" id="PF16547"/>
    </source>
</evidence>
<dbReference type="GO" id="GO:0070628">
    <property type="term" value="F:proteasome binding"/>
    <property type="evidence" value="ECO:0007669"/>
    <property type="project" value="EnsemblFungi"/>
</dbReference>
<dbReference type="PANTHER" id="PTHR32170">
    <property type="entry name" value="PROTEASOME ACTIVATOR COMPLEX SUBUNIT 4"/>
    <property type="match status" value="1"/>
</dbReference>
<gene>
    <name evidence="9" type="ORF">HGUI_00172</name>
</gene>
<keyword evidence="9" id="KW-0647">Proteasome</keyword>
<dbReference type="InterPro" id="IPR032372">
    <property type="entry name" value="Blm10_N"/>
</dbReference>
<feature type="domain" description="Proteasome activator Blm10 N-terminal" evidence="8">
    <location>
        <begin position="85"/>
        <end position="160"/>
    </location>
</feature>
<organism evidence="9 10">
    <name type="scientific">Hanseniaspora guilliermondii</name>
    <dbReference type="NCBI Taxonomy" id="56406"/>
    <lineage>
        <taxon>Eukaryota</taxon>
        <taxon>Fungi</taxon>
        <taxon>Dikarya</taxon>
        <taxon>Ascomycota</taxon>
        <taxon>Saccharomycotina</taxon>
        <taxon>Saccharomycetes</taxon>
        <taxon>Saccharomycodales</taxon>
        <taxon>Saccharomycodaceae</taxon>
        <taxon>Hanseniaspora</taxon>
    </lineage>
</organism>
<keyword evidence="2" id="KW-0677">Repeat</keyword>
<keyword evidence="3" id="KW-0227">DNA damage</keyword>
<name>A0A1L0AWG7_9ASCO</name>
<keyword evidence="4" id="KW-0234">DNA repair</keyword>
<keyword evidence="10" id="KW-1185">Reference proteome</keyword>
<feature type="domain" description="Proteasome activator Blm10 middle HEAT repeats region" evidence="7">
    <location>
        <begin position="513"/>
        <end position="1022"/>
    </location>
</feature>
<dbReference type="GO" id="GO:0043248">
    <property type="term" value="P:proteasome assembly"/>
    <property type="evidence" value="ECO:0007669"/>
    <property type="project" value="EnsemblFungi"/>
</dbReference>
<dbReference type="PANTHER" id="PTHR32170:SF3">
    <property type="entry name" value="PROTEASOME ACTIVATOR COMPLEX SUBUNIT 4"/>
    <property type="match status" value="1"/>
</dbReference>
<dbReference type="EMBL" id="FQNF01000002">
    <property type="protein sequence ID" value="SGZ37972.1"/>
    <property type="molecule type" value="Genomic_DNA"/>
</dbReference>
<comment type="similarity">
    <text evidence="1">Belongs to the BLM10 family.</text>
</comment>
<dbReference type="GO" id="GO:0006281">
    <property type="term" value="P:DNA repair"/>
    <property type="evidence" value="ECO:0007669"/>
    <property type="project" value="UniProtKB-KW"/>
</dbReference>
<dbReference type="InterPro" id="IPR021843">
    <property type="entry name" value="PSME4_C"/>
</dbReference>
<dbReference type="SUPFAM" id="SSF48371">
    <property type="entry name" value="ARM repeat"/>
    <property type="match status" value="1"/>
</dbReference>
<dbReference type="GO" id="GO:0034515">
    <property type="term" value="C:proteasome storage granule"/>
    <property type="evidence" value="ECO:0007669"/>
    <property type="project" value="EnsemblFungi"/>
</dbReference>
<evidence type="ECO:0000313" key="10">
    <source>
        <dbReference type="Proteomes" id="UP000183365"/>
    </source>
</evidence>
<evidence type="ECO:0000256" key="3">
    <source>
        <dbReference type="ARBA" id="ARBA00022763"/>
    </source>
</evidence>
<sequence>MSLPPNSNNGSDSNHTLMHKAVTNLLKKKNSSSSNLKRSYSNDNFENGKQKLLKGTSSASTLNLSSLNSNKSQSNIFDPVNLEALMNERLKFFNLDINDDTPEEVFRDPKSRHFTRDFSYKYNVDDCIPFETEGFSQQSKYLCHVLVNLYISISSKDIQGIVPISAKDISTFKSDIEMVFGTDMLQLNASDYVDDESVVSQGEFNIDEDDQHDDEAEKDAAHGVGVGGKINVKSSTIVNVVYWTTELSKCLHFEIPVSLRKSLCMVYYNLAISRGQKINRVLFVDTFVDLLEALGEQSYNSYRKVLKQNGLVLDYKPLLDYFLDFLPDPESSYQKRDVENRNDHKLLRVLLKLAHNARTFFDDSNEKCLRDITQFIVSSLSPKTVSSVLPILASIIPYHYFENKSSMDMLQLAFSIWKNSVINATIDVQWYQFISEMITEGYTQMISTENPNIIAKSNIKFGDFGFLNEEQIDFIFNRLRLSMIKESSVASFTAIISSIVYSINGEKTLTKVKSLMNSLATYFHPSNTDVWSSLCARFVMTFIKVYHERCKLEEQETSKYRKHLNLKLKDHAALVDIFQESIFLGSFSKDFKDANYHISSLAYLLDLNPPNKSQLMDKVLLEVYTPYPHSIEREIVALKQFGRIARFYCSTDIYRMHITNVMTMIINKIDANDPDMGVPLLNCLLCIVSYTPIAVIEEYKTKDFYSITQPALDTHLQNIRQGFHNTEYNDEFKYAFGVSTTLFEPIIEALITKLFTFVSSKSEESLLFKIAQLFMISIESMDKQMFDFFSNDFITHLIDESTYLNCKSPNVDIIAEITGYMLKRDTTLFNKLIKLFEEKVDREVERSKGNVRSKQLQERDNRIVFCVRVLDEIFRCGMEKIVEHKEIVEKIIFKFFDEVHNPPIDMISPTLVHNILFSLVYPEIIDFRLFSDDCKLTPEEKWGGFTRDERRFSLEFMNFKWHLPNSEEIDYALSLSNKLVDYAFSNITNIITNEKLSIFDKDLIQKNVMILLHVVSGLSELFDSDYAEVKKTQRKNNSNVSGQNKEKLAILNYVRKKSVDADAIETGLEQEPVALDEEDDEVMEIDYEVSENANNGSSLYEDLMSVEATPMPGDSYDTNQVRSTGVSAGLVLGSERITIHQLYNSFGKTDAEKLADPRYDAVHELHSRIGELLHTLVEYLKTMLEHDSELLVVVLQCIRCWFVDRGTETFFGEENDYMIDLNLLENIQSLAHVFEPYTRTCIALRVHMDYKARANIHSTSRAPSSLEKTLLQDILFLCISPYPHVSGSAQLGLNDIMKQLLGSHKICITYLLDQLEESIKRDDDLVIKSILECLTLSKISIRIGTDYQNMSRLFDLLLACNSHSNFSVVLISEELLMQLSSSIKVPSSVCMFDFDSLEGLAPKDTALEIEIEAVTNAKNQKRKEIFSFLKQFEKHVREKIKGISEAKSSMDVSHSGNNEEDIDMDEQQSSKEEDVSEWKGQLFLGEIIHRLQISNEFSTDSESLKQLFNQTLSDHPDIKQKSMYYFTNLVSDILVNAEIGYQKEIIYSPCYKRPLVETIDTSTEGFRQYFEKQLVNYDDPDFFIDGKPYSGFVSLGWPLYAVSSDTSKRLNLQIKQSDKEILESVCKEITPEYLNNTIEYLIKDKETKSEFTPVIVCFFVTIIQMINLGIATLITYEDVLDACENTFDRNSNASIITSGEIFASLIVSSNYTSSENMMKRDKFVEEFMNNHILKNINASILDAYAVMFWWLPGQVDIRRCKTLYEKVVLSVNEVLSDNSGNTTSPALIAGRINFARYLLMGLNATSEHNQKLVKMFGIFNHPDEPVRKAIANTINFLLLTDTQKKFDAVDHLISYVGRNDEDNLGNSIKIVPEWFNDMIMNEFNWFFEEYEKNETYYKTADAVKIINSEFFYKASTIYLIFAGWSHNNLLSLPHYFEQIAKFLSILYGMKNVCTMTNIHPEVLFENLGTSTMTKVTLEIVLDALFNFKNKNIFNNSHGCKVQLNFIQNVYSSYIYLLTIEQVEDIVNFVKKMLSYQGSLEVRELAGKVLSGIVHTMGDDSYIVKELCDTFENKIKKAGFNLEKKQKYVSKSKKNEAEMHGALIGLSSVVNAFPYIQPIPQWIPESLSILSGWTRFTGFIGQTVKNSITDFKKNRTDTWHIDKEYFTVEQLEDLEGVNWRSYYA</sequence>
<dbReference type="GO" id="GO:0005829">
    <property type="term" value="C:cytosol"/>
    <property type="evidence" value="ECO:0007669"/>
    <property type="project" value="TreeGrafter"/>
</dbReference>
<dbReference type="InterPro" id="IPR035309">
    <property type="entry name" value="PSME4"/>
</dbReference>
<dbReference type="Pfam" id="PF16547">
    <property type="entry name" value="BLM10_N"/>
    <property type="match status" value="1"/>
</dbReference>
<dbReference type="InterPro" id="IPR016024">
    <property type="entry name" value="ARM-type_fold"/>
</dbReference>
<evidence type="ECO:0000313" key="9">
    <source>
        <dbReference type="EMBL" id="SGZ37972.1"/>
    </source>
</evidence>
<dbReference type="Proteomes" id="UP000183365">
    <property type="component" value="Unassembled WGS sequence"/>
</dbReference>
<dbReference type="GO" id="GO:1990236">
    <property type="term" value="P:proteasome core complex import into nucleus"/>
    <property type="evidence" value="ECO:0007669"/>
    <property type="project" value="EnsemblFungi"/>
</dbReference>
<dbReference type="OrthoDB" id="17907at2759"/>
<evidence type="ECO:0000256" key="1">
    <source>
        <dbReference type="ARBA" id="ARBA00005739"/>
    </source>
</evidence>
<feature type="domain" description="Proteasome activator complex subunit 4 C-terminal" evidence="6">
    <location>
        <begin position="2097"/>
        <end position="2183"/>
    </location>
</feature>
<accession>A0A1L0AWG7</accession>
<dbReference type="GO" id="GO:0016504">
    <property type="term" value="F:peptidase activator activity"/>
    <property type="evidence" value="ECO:0007669"/>
    <property type="project" value="EnsemblFungi"/>
</dbReference>
<evidence type="ECO:0000259" key="7">
    <source>
        <dbReference type="Pfam" id="PF16507"/>
    </source>
</evidence>
<reference evidence="10" key="1">
    <citation type="submission" date="2016-11" db="EMBL/GenBank/DDBJ databases">
        <authorList>
            <person name="Guldener U."/>
        </authorList>
    </citation>
    <scope>NUCLEOTIDE SEQUENCE [LARGE SCALE GENOMIC DNA]</scope>
</reference>
<dbReference type="VEuPathDB" id="FungiDB:HGUI_00172"/>
<dbReference type="GO" id="GO:1902906">
    <property type="term" value="P:proteasome storage granule assembly"/>
    <property type="evidence" value="ECO:0007669"/>
    <property type="project" value="EnsemblFungi"/>
</dbReference>
<feature type="region of interest" description="Disordered" evidence="5">
    <location>
        <begin position="27"/>
        <end position="49"/>
    </location>
</feature>
<dbReference type="GO" id="GO:0005634">
    <property type="term" value="C:nucleus"/>
    <property type="evidence" value="ECO:0007669"/>
    <property type="project" value="EnsemblFungi"/>
</dbReference>
<protein>
    <submittedName>
        <fullName evidence="9">Related to Proteasome activator BLM10</fullName>
    </submittedName>
</protein>
<dbReference type="Gene3D" id="1.10.287.2210">
    <property type="match status" value="1"/>
</dbReference>
<dbReference type="GO" id="GO:0061136">
    <property type="term" value="P:regulation of proteasomal protein catabolic process"/>
    <property type="evidence" value="ECO:0007669"/>
    <property type="project" value="EnsemblFungi"/>
</dbReference>
<feature type="compositionally biased region" description="Low complexity" evidence="5">
    <location>
        <begin position="31"/>
        <end position="42"/>
    </location>
</feature>
<proteinExistence type="inferred from homology"/>
<evidence type="ECO:0000259" key="6">
    <source>
        <dbReference type="Pfam" id="PF11919"/>
    </source>
</evidence>
<evidence type="ECO:0000256" key="5">
    <source>
        <dbReference type="SAM" id="MobiDB-lite"/>
    </source>
</evidence>
<dbReference type="GO" id="GO:0000502">
    <property type="term" value="C:proteasome complex"/>
    <property type="evidence" value="ECO:0007669"/>
    <property type="project" value="UniProtKB-KW"/>
</dbReference>
<dbReference type="InterPro" id="IPR032430">
    <property type="entry name" value="Blm10_mid"/>
</dbReference>
<dbReference type="Pfam" id="PF16507">
    <property type="entry name" value="HEAT_PSME4_mid"/>
    <property type="match status" value="1"/>
</dbReference>
<feature type="compositionally biased region" description="Polar residues" evidence="5">
    <location>
        <begin position="1446"/>
        <end position="1456"/>
    </location>
</feature>
<dbReference type="Pfam" id="PF11919">
    <property type="entry name" value="PSME4_C"/>
    <property type="match status" value="1"/>
</dbReference>
<dbReference type="GO" id="GO:0010499">
    <property type="term" value="P:proteasomal ubiquitin-independent protein catabolic process"/>
    <property type="evidence" value="ECO:0007669"/>
    <property type="project" value="EnsemblFungi"/>
</dbReference>
<evidence type="ECO:0000256" key="4">
    <source>
        <dbReference type="ARBA" id="ARBA00023204"/>
    </source>
</evidence>
<feature type="region of interest" description="Disordered" evidence="5">
    <location>
        <begin position="1446"/>
        <end position="1471"/>
    </location>
</feature>
<evidence type="ECO:0000256" key="2">
    <source>
        <dbReference type="ARBA" id="ARBA00022737"/>
    </source>
</evidence>